<organism evidence="2">
    <name type="scientific">Sternaspis buzhinskajae</name>
    <dbReference type="NCBI Taxonomy" id="2931363"/>
    <lineage>
        <taxon>Eukaryota</taxon>
        <taxon>Metazoa</taxon>
        <taxon>Spiralia</taxon>
        <taxon>Lophotrochozoa</taxon>
        <taxon>Annelida</taxon>
        <taxon>Polychaeta</taxon>
        <taxon>Sedentaria</taxon>
        <taxon>Canalipalpata</taxon>
        <taxon>Terebellida</taxon>
        <taxon>Cirratuliformia</taxon>
        <taxon>Sternaspidae</taxon>
        <taxon>Sternaspis</taxon>
    </lineage>
</organism>
<name>A0A9E8G3X8_9ANNE</name>
<accession>A0A9E8G3X8</accession>
<proteinExistence type="predicted"/>
<evidence type="ECO:0000256" key="1">
    <source>
        <dbReference type="SAM" id="Phobius"/>
    </source>
</evidence>
<feature type="transmembrane region" description="Helical" evidence="1">
    <location>
        <begin position="6"/>
        <end position="29"/>
    </location>
</feature>
<sequence>MPHISPILWTQSLLIFWLLLASILLLLWWHQPPQFPKLMSNSSFSLSQNWKWN</sequence>
<protein>
    <submittedName>
        <fullName evidence="2">ATP synthase F0 subunit 8</fullName>
    </submittedName>
</protein>
<reference evidence="2" key="1">
    <citation type="submission" date="2022-04" db="EMBL/GenBank/DDBJ databases">
        <authorList>
            <person name="Ge M."/>
            <person name="Mo J."/>
        </authorList>
    </citation>
    <scope>NUCLEOTIDE SEQUENCE</scope>
</reference>
<keyword evidence="2" id="KW-0496">Mitochondrion</keyword>
<geneLocation type="mitochondrion" evidence="2"/>
<dbReference type="AlphaFoldDB" id="A0A9E8G3X8"/>
<keyword evidence="1" id="KW-0812">Transmembrane</keyword>
<dbReference type="EMBL" id="ON155433">
    <property type="protein sequence ID" value="UZT27118.1"/>
    <property type="molecule type" value="Genomic_DNA"/>
</dbReference>
<evidence type="ECO:0000313" key="2">
    <source>
        <dbReference type="EMBL" id="UZT27118.1"/>
    </source>
</evidence>
<keyword evidence="1" id="KW-0472">Membrane</keyword>
<keyword evidence="1" id="KW-1133">Transmembrane helix</keyword>
<gene>
    <name evidence="2" type="primary">atp8</name>
</gene>